<protein>
    <submittedName>
        <fullName evidence="6">G11106 protein</fullName>
    </submittedName>
</protein>
<comment type="cofactor">
    <cofactor evidence="1">
        <name>FAD</name>
        <dbReference type="ChEBI" id="CHEBI:57692"/>
    </cofactor>
</comment>
<organism evidence="6 7">
    <name type="scientific">Coccomyxa viridis</name>
    <dbReference type="NCBI Taxonomy" id="1274662"/>
    <lineage>
        <taxon>Eukaryota</taxon>
        <taxon>Viridiplantae</taxon>
        <taxon>Chlorophyta</taxon>
        <taxon>core chlorophytes</taxon>
        <taxon>Trebouxiophyceae</taxon>
        <taxon>Trebouxiophyceae incertae sedis</taxon>
        <taxon>Coccomyxaceae</taxon>
        <taxon>Coccomyxa</taxon>
    </lineage>
</organism>
<dbReference type="Proteomes" id="UP001497392">
    <property type="component" value="Unassembled WGS sequence"/>
</dbReference>
<keyword evidence="5" id="KW-0812">Transmembrane</keyword>
<gene>
    <name evidence="6" type="primary">g11106</name>
    <name evidence="6" type="ORF">VP750_LOCUS9948</name>
</gene>
<evidence type="ECO:0000256" key="4">
    <source>
        <dbReference type="ARBA" id="ARBA00023002"/>
    </source>
</evidence>
<keyword evidence="5" id="KW-1133">Transmembrane helix</keyword>
<dbReference type="PANTHER" id="PTHR46028:SF2">
    <property type="entry name" value="KYNURENINE 3-MONOOXYGENASE"/>
    <property type="match status" value="1"/>
</dbReference>
<evidence type="ECO:0000256" key="2">
    <source>
        <dbReference type="ARBA" id="ARBA00022630"/>
    </source>
</evidence>
<evidence type="ECO:0000313" key="6">
    <source>
        <dbReference type="EMBL" id="CAL5228042.1"/>
    </source>
</evidence>
<comment type="caution">
    <text evidence="6">The sequence shown here is derived from an EMBL/GenBank/DDBJ whole genome shotgun (WGS) entry which is preliminary data.</text>
</comment>
<dbReference type="Gene3D" id="3.50.50.60">
    <property type="entry name" value="FAD/NAD(P)-binding domain"/>
    <property type="match status" value="1"/>
</dbReference>
<sequence length="631" mass="67699">MSAPALNGRRGLAYSHSRLIPKTAAALQQHWHRAFSAPVVPPTHQAQCSACSQRSLKPSRSLMLIVKRTKREHAVRAVQGTQLPSELRGSNAEDLPEALPPPVQPFAVILGAGPTGAFMALLLAQQGWQVNVYDSRPRPGNAWDAHTMAHAQNVVLGHRAQLCLARADALEQVEECGVRLLGQVAVGQFWRDTSVRYPFAALSISEPDLAGALIRVGQERYPHQIRYHFGHRCTAVDFSSHGANFVDESSSFADLMASSAVFIKKSPPADLLIGADGPRSAMRSAMQLQTPMFGFSQVFSTREVHKALRVCPTSSQAEHGSASSSSVPAWSPRWRTGGVLHLTQALYTLERQLDGQPITCQLLPNRDGSFAMSVRGQGLICCSTVPDCERLFQTAFPQVVEALGMSTNTYQDFVSAPLCSEPLISCSRFHHNNAVLLGSAAHATFPDMHVSASAGLEDCISLADALQEHGSGSPAVRRAAQAMTAARRPAALAAARLAAYTATPKDPLSCALSELRFHALLACSSSLGSPELLPWELKLLSSNPDPRLIHSWRSQDALLATVIVLGAVVIIIWGSLEISSHVFGSPALSDILDAAVQSARGAMISFPRLWAAVLAAITEGRRAFAAALQSL</sequence>
<reference evidence="6 7" key="1">
    <citation type="submission" date="2024-06" db="EMBL/GenBank/DDBJ databases">
        <authorList>
            <person name="Kraege A."/>
            <person name="Thomma B."/>
        </authorList>
    </citation>
    <scope>NUCLEOTIDE SEQUENCE [LARGE SCALE GENOMIC DNA]</scope>
</reference>
<evidence type="ECO:0000256" key="1">
    <source>
        <dbReference type="ARBA" id="ARBA00001974"/>
    </source>
</evidence>
<dbReference type="InterPro" id="IPR036188">
    <property type="entry name" value="FAD/NAD-bd_sf"/>
</dbReference>
<dbReference type="PRINTS" id="PR00420">
    <property type="entry name" value="RNGMNOXGNASE"/>
</dbReference>
<keyword evidence="2" id="KW-0285">Flavoprotein</keyword>
<feature type="transmembrane region" description="Helical" evidence="5">
    <location>
        <begin position="557"/>
        <end position="576"/>
    </location>
</feature>
<dbReference type="PANTHER" id="PTHR46028">
    <property type="entry name" value="KYNURENINE 3-MONOOXYGENASE"/>
    <property type="match status" value="1"/>
</dbReference>
<name>A0ABP1G7G6_9CHLO</name>
<evidence type="ECO:0000256" key="5">
    <source>
        <dbReference type="SAM" id="Phobius"/>
    </source>
</evidence>
<keyword evidence="7" id="KW-1185">Reference proteome</keyword>
<accession>A0ABP1G7G6</accession>
<dbReference type="EMBL" id="CAXHTA020000017">
    <property type="protein sequence ID" value="CAL5228042.1"/>
    <property type="molecule type" value="Genomic_DNA"/>
</dbReference>
<evidence type="ECO:0000313" key="7">
    <source>
        <dbReference type="Proteomes" id="UP001497392"/>
    </source>
</evidence>
<dbReference type="SUPFAM" id="SSF51905">
    <property type="entry name" value="FAD/NAD(P)-binding domain"/>
    <property type="match status" value="1"/>
</dbReference>
<evidence type="ECO:0000256" key="3">
    <source>
        <dbReference type="ARBA" id="ARBA00022827"/>
    </source>
</evidence>
<proteinExistence type="predicted"/>
<dbReference type="Pfam" id="PF13450">
    <property type="entry name" value="NAD_binding_8"/>
    <property type="match status" value="1"/>
</dbReference>
<keyword evidence="4" id="KW-0560">Oxidoreductase</keyword>
<keyword evidence="3" id="KW-0274">FAD</keyword>
<keyword evidence="5" id="KW-0472">Membrane</keyword>